<evidence type="ECO:0000313" key="1">
    <source>
        <dbReference type="EMBL" id="MRZ52697.1"/>
    </source>
</evidence>
<comment type="caution">
    <text evidence="1">The sequence shown here is derived from an EMBL/GenBank/DDBJ whole genome shotgun (WGS) entry which is preliminary data.</text>
</comment>
<name>A0A7K0HS55_PARDI</name>
<proteinExistence type="predicted"/>
<dbReference type="PROSITE" id="PS51318">
    <property type="entry name" value="TAT"/>
    <property type="match status" value="1"/>
</dbReference>
<sequence length="54" mass="5777">MSSNMKLTRRGFLSGAASIGLGSTLGTNALLSSCVDKDKDKQILLHPINELYIP</sequence>
<dbReference type="NCBIfam" id="TIGR01409">
    <property type="entry name" value="TAT_signal_seq"/>
    <property type="match status" value="1"/>
</dbReference>
<accession>A0A7K0HS55</accession>
<dbReference type="EMBL" id="WKMC01000034">
    <property type="protein sequence ID" value="MRZ52697.1"/>
    <property type="molecule type" value="Genomic_DNA"/>
</dbReference>
<dbReference type="InterPro" id="IPR019546">
    <property type="entry name" value="TAT_signal_bac_arc"/>
</dbReference>
<dbReference type="Proteomes" id="UP000441358">
    <property type="component" value="Unassembled WGS sequence"/>
</dbReference>
<feature type="non-terminal residue" evidence="1">
    <location>
        <position position="54"/>
    </location>
</feature>
<reference evidence="1 2" key="1">
    <citation type="journal article" date="2019" name="Nat. Med.">
        <title>A library of human gut bacterial isolates paired with longitudinal multiomics data enables mechanistic microbiome research.</title>
        <authorList>
            <person name="Poyet M."/>
            <person name="Groussin M."/>
            <person name="Gibbons S.M."/>
            <person name="Avila-Pacheco J."/>
            <person name="Jiang X."/>
            <person name="Kearney S.M."/>
            <person name="Perrotta A.R."/>
            <person name="Berdy B."/>
            <person name="Zhao S."/>
            <person name="Lieberman T.D."/>
            <person name="Swanson P.K."/>
            <person name="Smith M."/>
            <person name="Roesemann S."/>
            <person name="Alexander J.E."/>
            <person name="Rich S.A."/>
            <person name="Livny J."/>
            <person name="Vlamakis H."/>
            <person name="Clish C."/>
            <person name="Bullock K."/>
            <person name="Deik A."/>
            <person name="Scott J."/>
            <person name="Pierce K.A."/>
            <person name="Xavier R.J."/>
            <person name="Alm E.J."/>
        </authorList>
    </citation>
    <scope>NUCLEOTIDE SEQUENCE [LARGE SCALE GENOMIC DNA]</scope>
    <source>
        <strain evidence="1 2">BIOML-A32</strain>
    </source>
</reference>
<dbReference type="AlphaFoldDB" id="A0A7K0HS55"/>
<gene>
    <name evidence="1" type="ORF">GKD66_21280</name>
</gene>
<dbReference type="InterPro" id="IPR006311">
    <property type="entry name" value="TAT_signal"/>
</dbReference>
<evidence type="ECO:0000313" key="2">
    <source>
        <dbReference type="Proteomes" id="UP000441358"/>
    </source>
</evidence>
<organism evidence="1 2">
    <name type="scientific">Parabacteroides distasonis</name>
    <dbReference type="NCBI Taxonomy" id="823"/>
    <lineage>
        <taxon>Bacteria</taxon>
        <taxon>Pseudomonadati</taxon>
        <taxon>Bacteroidota</taxon>
        <taxon>Bacteroidia</taxon>
        <taxon>Bacteroidales</taxon>
        <taxon>Tannerellaceae</taxon>
        <taxon>Parabacteroides</taxon>
    </lineage>
</organism>
<dbReference type="PROSITE" id="PS51257">
    <property type="entry name" value="PROKAR_LIPOPROTEIN"/>
    <property type="match status" value="1"/>
</dbReference>
<protein>
    <submittedName>
        <fullName evidence="1">Twin-arginine translocation signal domain-containing protein</fullName>
    </submittedName>
</protein>